<evidence type="ECO:0000259" key="13">
    <source>
        <dbReference type="PROSITE" id="PS51674"/>
    </source>
</evidence>
<feature type="domain" description="4Fe-4S Wbl-type" evidence="13">
    <location>
        <begin position="22"/>
        <end position="86"/>
    </location>
</feature>
<keyword evidence="11 12" id="KW-0804">Transcription</keyword>
<dbReference type="PANTHER" id="PTHR38839:SF5">
    <property type="entry name" value="TRANSCRIPTIONAL REGULATOR WHID"/>
    <property type="match status" value="1"/>
</dbReference>
<comment type="subcellular location">
    <subcellularLocation>
        <location evidence="1 12">Cytoplasm</location>
    </subcellularLocation>
</comment>
<feature type="binding site" evidence="12">
    <location>
        <position position="23"/>
    </location>
    <ligand>
        <name>[4Fe-4S] cluster</name>
        <dbReference type="ChEBI" id="CHEBI:49883"/>
    </ligand>
</feature>
<dbReference type="Pfam" id="PF02467">
    <property type="entry name" value="Whib"/>
    <property type="match status" value="1"/>
</dbReference>
<feature type="binding site" evidence="12">
    <location>
        <position position="56"/>
    </location>
    <ligand>
        <name>[4Fe-4S] cluster</name>
        <dbReference type="ChEBI" id="CHEBI:49883"/>
    </ligand>
</feature>
<keyword evidence="6 12" id="KW-0408">Iron</keyword>
<protein>
    <recommendedName>
        <fullName evidence="12">Transcriptional regulator WhiB</fullName>
    </recommendedName>
</protein>
<sequence>MPQPQQLPGPNADIWDWQMHGLCRGVDSSVFFHPDGERGRARAQREVRAKEMCRSCPVITQCRSHALAVGEPYGIWGGLSEAERELLLKRGIRRRSA</sequence>
<dbReference type="RefSeq" id="WP_209918875.1">
    <property type="nucleotide sequence ID" value="NZ_JAGIOP010000002.1"/>
</dbReference>
<evidence type="ECO:0000256" key="7">
    <source>
        <dbReference type="ARBA" id="ARBA00023014"/>
    </source>
</evidence>
<evidence type="ECO:0000256" key="1">
    <source>
        <dbReference type="ARBA" id="ARBA00004496"/>
    </source>
</evidence>
<evidence type="ECO:0000313" key="14">
    <source>
        <dbReference type="EMBL" id="MBP2453848.1"/>
    </source>
</evidence>
<comment type="PTM">
    <text evidence="12">The Fe-S cluster can be nitrosylated by nitric oxide (NO).</text>
</comment>
<dbReference type="PROSITE" id="PS51674">
    <property type="entry name" value="4FE4S_WBL"/>
    <property type="match status" value="1"/>
</dbReference>
<keyword evidence="15" id="KW-1185">Reference proteome</keyword>
<dbReference type="Proteomes" id="UP000694460">
    <property type="component" value="Unassembled WGS sequence"/>
</dbReference>
<evidence type="ECO:0000256" key="2">
    <source>
        <dbReference type="ARBA" id="ARBA00006597"/>
    </source>
</evidence>
<gene>
    <name evidence="12" type="primary">whiB</name>
    <name evidence="14" type="ORF">JOF57_003761</name>
</gene>
<proteinExistence type="inferred from homology"/>
<evidence type="ECO:0000256" key="3">
    <source>
        <dbReference type="ARBA" id="ARBA00022485"/>
    </source>
</evidence>
<dbReference type="EMBL" id="JAGIOP010000002">
    <property type="protein sequence ID" value="MBP2453848.1"/>
    <property type="molecule type" value="Genomic_DNA"/>
</dbReference>
<comment type="cofactor">
    <cofactor evidence="12">
        <name>[4Fe-4S] cluster</name>
        <dbReference type="ChEBI" id="CHEBI:49883"/>
    </cofactor>
    <text evidence="12">Binds 1 [4Fe-4S] cluster per subunit. Following nitrosylation of the [4Fe-4S] cluster binds 1 [4Fe-8(NO)] cluster per subunit.</text>
</comment>
<evidence type="ECO:0000256" key="6">
    <source>
        <dbReference type="ARBA" id="ARBA00023004"/>
    </source>
</evidence>
<comment type="PTM">
    <text evidence="12">Upon Fe-S cluster removal intramolecular disulfide bonds are formed.</text>
</comment>
<accession>A0ABS4ZXJ0</accession>
<feature type="binding site" evidence="12">
    <location>
        <position position="62"/>
    </location>
    <ligand>
        <name>[4Fe-4S] cluster</name>
        <dbReference type="ChEBI" id="CHEBI:49883"/>
    </ligand>
</feature>
<evidence type="ECO:0000313" key="15">
    <source>
        <dbReference type="Proteomes" id="UP000694460"/>
    </source>
</evidence>
<comment type="caution">
    <text evidence="14">The sequence shown here is derived from an EMBL/GenBank/DDBJ whole genome shotgun (WGS) entry which is preliminary data.</text>
</comment>
<evidence type="ECO:0000256" key="5">
    <source>
        <dbReference type="ARBA" id="ARBA00022723"/>
    </source>
</evidence>
<evidence type="ECO:0000256" key="8">
    <source>
        <dbReference type="ARBA" id="ARBA00023015"/>
    </source>
</evidence>
<dbReference type="InterPro" id="IPR034768">
    <property type="entry name" value="4FE4S_WBL"/>
</dbReference>
<comment type="similarity">
    <text evidence="2 12">Belongs to the WhiB family.</text>
</comment>
<evidence type="ECO:0000256" key="12">
    <source>
        <dbReference type="HAMAP-Rule" id="MF_01479"/>
    </source>
</evidence>
<keyword evidence="4 12" id="KW-0963">Cytoplasm</keyword>
<feature type="binding site" evidence="12">
    <location>
        <position position="53"/>
    </location>
    <ligand>
        <name>[4Fe-4S] cluster</name>
        <dbReference type="ChEBI" id="CHEBI:49883"/>
    </ligand>
</feature>
<evidence type="ECO:0000256" key="9">
    <source>
        <dbReference type="ARBA" id="ARBA00023125"/>
    </source>
</evidence>
<keyword evidence="9 12" id="KW-0238">DNA-binding</keyword>
<keyword evidence="7 12" id="KW-0411">Iron-sulfur</keyword>
<dbReference type="HAMAP" id="MF_01479">
    <property type="entry name" value="WhiB"/>
    <property type="match status" value="1"/>
</dbReference>
<organism evidence="14 15">
    <name type="scientific">Mycolicibacterium lutetiense</name>
    <dbReference type="NCBI Taxonomy" id="1641992"/>
    <lineage>
        <taxon>Bacteria</taxon>
        <taxon>Bacillati</taxon>
        <taxon>Actinomycetota</taxon>
        <taxon>Actinomycetes</taxon>
        <taxon>Mycobacteriales</taxon>
        <taxon>Mycobacteriaceae</taxon>
        <taxon>Mycolicibacterium</taxon>
    </lineage>
</organism>
<keyword evidence="5 12" id="KW-0479">Metal-binding</keyword>
<comment type="function">
    <text evidence="12">Acts as a transcriptional regulator. Probably redox-responsive. The apo- but not holo-form probably binds DNA.</text>
</comment>
<keyword evidence="3 12" id="KW-0004">4Fe-4S</keyword>
<evidence type="ECO:0000256" key="4">
    <source>
        <dbReference type="ARBA" id="ARBA00022490"/>
    </source>
</evidence>
<keyword evidence="8 12" id="KW-0805">Transcription regulation</keyword>
<keyword evidence="10 12" id="KW-1015">Disulfide bond</keyword>
<name>A0ABS4ZXJ0_9MYCO</name>
<evidence type="ECO:0000256" key="11">
    <source>
        <dbReference type="ARBA" id="ARBA00023163"/>
    </source>
</evidence>
<dbReference type="InterPro" id="IPR003482">
    <property type="entry name" value="Whib"/>
</dbReference>
<evidence type="ECO:0000256" key="10">
    <source>
        <dbReference type="ARBA" id="ARBA00023157"/>
    </source>
</evidence>
<dbReference type="PANTHER" id="PTHR38839">
    <property type="entry name" value="TRANSCRIPTIONAL REGULATOR WHID-RELATED"/>
    <property type="match status" value="1"/>
</dbReference>
<reference evidence="14 15" key="1">
    <citation type="submission" date="2021-03" db="EMBL/GenBank/DDBJ databases">
        <title>Sequencing the genomes of 1000 actinobacteria strains.</title>
        <authorList>
            <person name="Klenk H.-P."/>
        </authorList>
    </citation>
    <scope>NUCLEOTIDE SEQUENCE [LARGE SCALE GENOMIC DNA]</scope>
    <source>
        <strain evidence="14 15">DSM 46713</strain>
    </source>
</reference>